<sequence length="49" mass="4888">MSAHYDVIVLGAGSSGYVAAIRAAQLGKNIQSGSPAVRTTGGRGPTASW</sequence>
<dbReference type="AlphaFoldDB" id="A0AB39QD36"/>
<dbReference type="SUPFAM" id="SSF51905">
    <property type="entry name" value="FAD/NAD(P)-binding domain"/>
    <property type="match status" value="1"/>
</dbReference>
<name>A0AB39QD36_9ACTN</name>
<gene>
    <name evidence="1" type="ORF">AB5J49_36335</name>
</gene>
<dbReference type="EMBL" id="CP163439">
    <property type="protein sequence ID" value="XDQ40795.1"/>
    <property type="molecule type" value="Genomic_DNA"/>
</dbReference>
<protein>
    <submittedName>
        <fullName evidence="1">Uncharacterized protein</fullName>
    </submittedName>
</protein>
<dbReference type="RefSeq" id="WP_369175506.1">
    <property type="nucleotide sequence ID" value="NZ_CP163439.1"/>
</dbReference>
<dbReference type="InterPro" id="IPR036188">
    <property type="entry name" value="FAD/NAD-bd_sf"/>
</dbReference>
<organism evidence="1">
    <name type="scientific">Streptomyces sp. R28</name>
    <dbReference type="NCBI Taxonomy" id="3238628"/>
    <lineage>
        <taxon>Bacteria</taxon>
        <taxon>Bacillati</taxon>
        <taxon>Actinomycetota</taxon>
        <taxon>Actinomycetes</taxon>
        <taxon>Kitasatosporales</taxon>
        <taxon>Streptomycetaceae</taxon>
        <taxon>Streptomyces</taxon>
    </lineage>
</organism>
<reference evidence="1" key="1">
    <citation type="submission" date="2024-07" db="EMBL/GenBank/DDBJ databases">
        <authorList>
            <person name="Yu S.T."/>
        </authorList>
    </citation>
    <scope>NUCLEOTIDE SEQUENCE</scope>
    <source>
        <strain evidence="1">R28</strain>
    </source>
</reference>
<evidence type="ECO:0000313" key="1">
    <source>
        <dbReference type="EMBL" id="XDQ40795.1"/>
    </source>
</evidence>
<dbReference type="Gene3D" id="3.50.50.60">
    <property type="entry name" value="FAD/NAD(P)-binding domain"/>
    <property type="match status" value="1"/>
</dbReference>
<proteinExistence type="predicted"/>
<accession>A0AB39QD36</accession>